<evidence type="ECO:0000313" key="4">
    <source>
        <dbReference type="Proteomes" id="UP000187608"/>
    </source>
</evidence>
<evidence type="ECO:0000313" key="3">
    <source>
        <dbReference type="EMBL" id="SIS57176.1"/>
    </source>
</evidence>
<dbReference type="PANTHER" id="PTHR37423:SF2">
    <property type="entry name" value="MEMBRANE-BOUND LYTIC MUREIN TRANSGLYCOSYLASE C"/>
    <property type="match status" value="1"/>
</dbReference>
<dbReference type="Gene3D" id="1.10.530.10">
    <property type="match status" value="1"/>
</dbReference>
<dbReference type="SUPFAM" id="SSF53955">
    <property type="entry name" value="Lysozyme-like"/>
    <property type="match status" value="1"/>
</dbReference>
<organism evidence="3 4">
    <name type="scientific">Salimicrobium flavidum</name>
    <dbReference type="NCBI Taxonomy" id="570947"/>
    <lineage>
        <taxon>Bacteria</taxon>
        <taxon>Bacillati</taxon>
        <taxon>Bacillota</taxon>
        <taxon>Bacilli</taxon>
        <taxon>Bacillales</taxon>
        <taxon>Bacillaceae</taxon>
        <taxon>Salimicrobium</taxon>
    </lineage>
</organism>
<accession>A0A1N7K6J8</accession>
<dbReference type="PANTHER" id="PTHR37423">
    <property type="entry name" value="SOLUBLE LYTIC MUREIN TRANSGLYCOSYLASE-RELATED"/>
    <property type="match status" value="1"/>
</dbReference>
<protein>
    <submittedName>
        <fullName evidence="3">Transglycosylase SLT domain-containing protein</fullName>
    </submittedName>
</protein>
<dbReference type="EMBL" id="FTOC01000009">
    <property type="protein sequence ID" value="SIS57176.1"/>
    <property type="molecule type" value="Genomic_DNA"/>
</dbReference>
<dbReference type="GO" id="GO:0008933">
    <property type="term" value="F:peptidoglycan lytic transglycosylase activity"/>
    <property type="evidence" value="ECO:0007669"/>
    <property type="project" value="InterPro"/>
</dbReference>
<dbReference type="InterPro" id="IPR008258">
    <property type="entry name" value="Transglycosylase_SLT_dom_1"/>
</dbReference>
<dbReference type="PROSITE" id="PS00922">
    <property type="entry name" value="TRANSGLYCOSYLASE"/>
    <property type="match status" value="1"/>
</dbReference>
<gene>
    <name evidence="3" type="ORF">SAMN05421687_10952</name>
</gene>
<dbReference type="STRING" id="570947.SAMN05421687_10952"/>
<dbReference type="GO" id="GO:0016020">
    <property type="term" value="C:membrane"/>
    <property type="evidence" value="ECO:0007669"/>
    <property type="project" value="InterPro"/>
</dbReference>
<feature type="domain" description="Transglycosylase SLT" evidence="2">
    <location>
        <begin position="91"/>
        <end position="197"/>
    </location>
</feature>
<dbReference type="Pfam" id="PF01464">
    <property type="entry name" value="SLT"/>
    <property type="match status" value="1"/>
</dbReference>
<keyword evidence="4" id="KW-1185">Reference proteome</keyword>
<dbReference type="InterPro" id="IPR000189">
    <property type="entry name" value="Transglyc_AS"/>
</dbReference>
<name>A0A1N7K6J8_9BACI</name>
<proteinExistence type="inferred from homology"/>
<reference evidence="4" key="1">
    <citation type="submission" date="2017-01" db="EMBL/GenBank/DDBJ databases">
        <authorList>
            <person name="Varghese N."/>
            <person name="Submissions S."/>
        </authorList>
    </citation>
    <scope>NUCLEOTIDE SEQUENCE [LARGE SCALE GENOMIC DNA]</scope>
    <source>
        <strain evidence="4">DSM 23127</strain>
    </source>
</reference>
<dbReference type="Proteomes" id="UP000187608">
    <property type="component" value="Unassembled WGS sequence"/>
</dbReference>
<dbReference type="InterPro" id="IPR023346">
    <property type="entry name" value="Lysozyme-like_dom_sf"/>
</dbReference>
<evidence type="ECO:0000256" key="1">
    <source>
        <dbReference type="ARBA" id="ARBA00007734"/>
    </source>
</evidence>
<dbReference type="AlphaFoldDB" id="A0A1N7K6J8"/>
<sequence length="206" mass="22322">MINTIDFQSMMQMQAMRTLQGERQGGKSFGSGMQQMMFQSILEASMNNLTQAPEKAQNLTSVQVFSGAQAPAITDVSSPIQREDSDIDGIIREASEKFGVQENLIRSVIQAESNFNPEAVSHAGAQGLMQLMPGTAEGLGVKDPMNPKENVMGGTMYLRDMLSRYDGNEQLALAAYNAGPGNVDKHGGIPPFEETQNYVRKVLGTA</sequence>
<dbReference type="GO" id="GO:0000270">
    <property type="term" value="P:peptidoglycan metabolic process"/>
    <property type="evidence" value="ECO:0007669"/>
    <property type="project" value="InterPro"/>
</dbReference>
<dbReference type="CDD" id="cd00254">
    <property type="entry name" value="LT-like"/>
    <property type="match status" value="1"/>
</dbReference>
<comment type="similarity">
    <text evidence="1">Belongs to the transglycosylase Slt family.</text>
</comment>
<evidence type="ECO:0000259" key="2">
    <source>
        <dbReference type="Pfam" id="PF01464"/>
    </source>
</evidence>